<dbReference type="PANTHER" id="PTHR34069">
    <property type="entry name" value="3-OXOACYL-[ACYL-CARRIER-PROTEIN] SYNTHASE 3"/>
    <property type="match status" value="1"/>
</dbReference>
<evidence type="ECO:0000259" key="3">
    <source>
        <dbReference type="Pfam" id="PF08541"/>
    </source>
</evidence>
<dbReference type="InterPro" id="IPR013747">
    <property type="entry name" value="ACP_syn_III_C"/>
</dbReference>
<gene>
    <name evidence="4" type="ORF">Q8A49_05960</name>
</gene>
<dbReference type="Proteomes" id="UP001348641">
    <property type="component" value="Unassembled WGS sequence"/>
</dbReference>
<evidence type="ECO:0000256" key="1">
    <source>
        <dbReference type="ARBA" id="ARBA00022679"/>
    </source>
</evidence>
<protein>
    <submittedName>
        <fullName evidence="4">3-oxoacyl-[acyl-carrier-protein] synthase III C-terminal domain-containing protein</fullName>
    </submittedName>
</protein>
<evidence type="ECO:0000313" key="5">
    <source>
        <dbReference type="Proteomes" id="UP001348641"/>
    </source>
</evidence>
<name>A0ABU7KL60_9ACTN</name>
<sequence length="311" mass="34346">MTAIEAVSTYLPPGIVAIDDIGERIGQTPRQLRLYKRFHGLSEVRRAPDQTLAELLSAAASKMTALRGREHQVRYLVHARTLQTVAPYPANPLHEARHLLGLEHAEAFTVTEHACASGLLAVDLVGRLLRAEGNPEALGLVFTGEKTFTRLAQFIPDTTYMGEGTAAVLLRTGDTGGDTLRSYVSHTRGEFSAGLWMEPEFASRFQEVYEETLAEVIARALTEAGITQAELRLILPHNVNRHSWRRLGKRIGYPAERMFLENVPVTGHCFCADSFINYRSAVDRGLLHPGDHYLMAAVGLGATFSAMVFQH</sequence>
<keyword evidence="2" id="KW-0012">Acyltransferase</keyword>
<dbReference type="RefSeq" id="WP_330157282.1">
    <property type="nucleotide sequence ID" value="NZ_BAAAJA010000018.1"/>
</dbReference>
<reference evidence="4 5" key="1">
    <citation type="submission" date="2023-07" db="EMBL/GenBank/DDBJ databases">
        <authorList>
            <person name="Girao M."/>
            <person name="Carvalho M.F."/>
        </authorList>
    </citation>
    <scope>NUCLEOTIDE SEQUENCE [LARGE SCALE GENOMIC DNA]</scope>
    <source>
        <strain evidence="4 5">66/93</strain>
    </source>
</reference>
<evidence type="ECO:0000256" key="2">
    <source>
        <dbReference type="ARBA" id="ARBA00023315"/>
    </source>
</evidence>
<dbReference type="SUPFAM" id="SSF53901">
    <property type="entry name" value="Thiolase-like"/>
    <property type="match status" value="1"/>
</dbReference>
<dbReference type="Pfam" id="PF08541">
    <property type="entry name" value="ACP_syn_III_C"/>
    <property type="match status" value="1"/>
</dbReference>
<dbReference type="InterPro" id="IPR016039">
    <property type="entry name" value="Thiolase-like"/>
</dbReference>
<dbReference type="PANTHER" id="PTHR34069:SF2">
    <property type="entry name" value="BETA-KETOACYL-[ACYL-CARRIER-PROTEIN] SYNTHASE III"/>
    <property type="match status" value="1"/>
</dbReference>
<accession>A0ABU7KL60</accession>
<dbReference type="EMBL" id="JAUUCC010000010">
    <property type="protein sequence ID" value="MEE2050040.1"/>
    <property type="molecule type" value="Genomic_DNA"/>
</dbReference>
<feature type="domain" description="Beta-ketoacyl-[acyl-carrier-protein] synthase III C-terminal" evidence="3">
    <location>
        <begin position="221"/>
        <end position="310"/>
    </location>
</feature>
<comment type="caution">
    <text evidence="4">The sequence shown here is derived from an EMBL/GenBank/DDBJ whole genome shotgun (WGS) entry which is preliminary data.</text>
</comment>
<dbReference type="Gene3D" id="3.40.47.10">
    <property type="match status" value="2"/>
</dbReference>
<organism evidence="4 5">
    <name type="scientific">Nocardiopsis tropica</name>
    <dbReference type="NCBI Taxonomy" id="109330"/>
    <lineage>
        <taxon>Bacteria</taxon>
        <taxon>Bacillati</taxon>
        <taxon>Actinomycetota</taxon>
        <taxon>Actinomycetes</taxon>
        <taxon>Streptosporangiales</taxon>
        <taxon>Nocardiopsidaceae</taxon>
        <taxon>Nocardiopsis</taxon>
    </lineage>
</organism>
<evidence type="ECO:0000313" key="4">
    <source>
        <dbReference type="EMBL" id="MEE2050040.1"/>
    </source>
</evidence>
<proteinExistence type="predicted"/>
<keyword evidence="1" id="KW-0808">Transferase</keyword>